<evidence type="ECO:0000259" key="14">
    <source>
        <dbReference type="Pfam" id="PF07715"/>
    </source>
</evidence>
<dbReference type="OrthoDB" id="9758929at2"/>
<evidence type="ECO:0000256" key="6">
    <source>
        <dbReference type="ARBA" id="ARBA00022729"/>
    </source>
</evidence>
<keyword evidence="4 11" id="KW-1134">Transmembrane beta strand</keyword>
<evidence type="ECO:0000256" key="10">
    <source>
        <dbReference type="ARBA" id="ARBA00023237"/>
    </source>
</evidence>
<keyword evidence="5 11" id="KW-0812">Transmembrane</keyword>
<dbReference type="GO" id="GO:0015344">
    <property type="term" value="F:siderophore uptake transmembrane transporter activity"/>
    <property type="evidence" value="ECO:0007669"/>
    <property type="project" value="TreeGrafter"/>
</dbReference>
<keyword evidence="16" id="KW-1185">Reference proteome</keyword>
<dbReference type="InterPro" id="IPR039426">
    <property type="entry name" value="TonB-dep_rcpt-like"/>
</dbReference>
<dbReference type="GO" id="GO:0044718">
    <property type="term" value="P:siderophore transmembrane transport"/>
    <property type="evidence" value="ECO:0007669"/>
    <property type="project" value="TreeGrafter"/>
</dbReference>
<dbReference type="RefSeq" id="WP_103922250.1">
    <property type="nucleotide sequence ID" value="NZ_FMSV02000556.1"/>
</dbReference>
<keyword evidence="6" id="KW-0732">Signal</keyword>
<comment type="subcellular location">
    <subcellularLocation>
        <location evidence="1 11">Cell outer membrane</location>
        <topology evidence="1 11">Multi-pass membrane protein</topology>
    </subcellularLocation>
</comment>
<dbReference type="Pfam" id="PF07715">
    <property type="entry name" value="Plug"/>
    <property type="match status" value="1"/>
</dbReference>
<evidence type="ECO:0000256" key="5">
    <source>
        <dbReference type="ARBA" id="ARBA00022692"/>
    </source>
</evidence>
<keyword evidence="9 15" id="KW-0675">Receptor</keyword>
<dbReference type="GO" id="GO:0009279">
    <property type="term" value="C:cell outer membrane"/>
    <property type="evidence" value="ECO:0007669"/>
    <property type="project" value="UniProtKB-SubCell"/>
</dbReference>
<gene>
    <name evidence="15" type="primary">cirA_10</name>
    <name evidence="15" type="ORF">MBHS_04625</name>
</gene>
<evidence type="ECO:0000256" key="4">
    <source>
        <dbReference type="ARBA" id="ARBA00022452"/>
    </source>
</evidence>
<reference evidence="15 16" key="1">
    <citation type="submission" date="2016-10" db="EMBL/GenBank/DDBJ databases">
        <authorList>
            <person name="de Groot N.N."/>
        </authorList>
    </citation>
    <scope>NUCLEOTIDE SEQUENCE [LARGE SCALE GENOMIC DNA]</scope>
    <source>
        <strain evidence="15">MBHS1</strain>
    </source>
</reference>
<evidence type="ECO:0000256" key="1">
    <source>
        <dbReference type="ARBA" id="ARBA00004571"/>
    </source>
</evidence>
<dbReference type="PROSITE" id="PS52016">
    <property type="entry name" value="TONB_DEPENDENT_REC_3"/>
    <property type="match status" value="1"/>
</dbReference>
<dbReference type="EMBL" id="FMSV02000556">
    <property type="protein sequence ID" value="SEH08733.1"/>
    <property type="molecule type" value="Genomic_DNA"/>
</dbReference>
<sequence>MNKKSWQHKITVMMAVFAGSSIFPLLSSVAAQEDPKEIIQDLRGLSLEQLLEVRIDDIASVARKSQKITETAAAAFVITREDIRRAGITSIPEALRMAPGVQVARLDSSTWAVSIRGLNGRFSSKLLVLIDGRSVYSPTSSGTYWNRINTVMADLERIEIVRGPGGTLWGANAVNGVINIITRHSQDTQGAMLSTSLGQGGEKGSLSARYGGELGDSGTYRFYAKTSTFNGSVDALNAKQKDDWRMQTGGFRADWKNDEKDAFNMQAEVYHSILNSPPLQRPDIVDRNHHNGFFLSGRWQHDLENGNTILQSYFEREKRTEFNLTDSRRIWDIDFQHRFQRGEKQEYVWGLAYRYITDHLVSPPGGAVNYNPPKRQDNLFSAFIQGEWILIPEHWWLTLGTKFEHNDYTGLEVQPSARLLWRPFDKHQLWTSVSRAVHTPSRSNSDLDVSSVQQGMRISVKGNPDLNSEALLAYELGYRYHPSKRFFLDTTVFYNDYKHLIIADIQFSPFPPPPTLNQHFTNDMKGSGQGFELAGQWQIAKSWKLITSYTYLDMRLQALNPSLSSQESKAGKTPQHQLNLRSLWNPAKNWEIDSSIYYVDKLTESNTSAYTRVDLRLGWKPHQNLSVSIGGRNLFDPHHAEFGQETGSTIITQEIPRTWYIQVQYQH</sequence>
<dbReference type="Gene3D" id="2.40.170.20">
    <property type="entry name" value="TonB-dependent receptor, beta-barrel domain"/>
    <property type="match status" value="1"/>
</dbReference>
<keyword evidence="7 12" id="KW-0798">TonB box</keyword>
<name>A0A1H6FGF3_9GAMM</name>
<evidence type="ECO:0000256" key="3">
    <source>
        <dbReference type="ARBA" id="ARBA00022448"/>
    </source>
</evidence>
<evidence type="ECO:0000259" key="13">
    <source>
        <dbReference type="Pfam" id="PF00593"/>
    </source>
</evidence>
<organism evidence="15 16">
    <name type="scientific">Candidatus Venteria ishoeyi</name>
    <dbReference type="NCBI Taxonomy" id="1899563"/>
    <lineage>
        <taxon>Bacteria</taxon>
        <taxon>Pseudomonadati</taxon>
        <taxon>Pseudomonadota</taxon>
        <taxon>Gammaproteobacteria</taxon>
        <taxon>Thiotrichales</taxon>
        <taxon>Thiotrichaceae</taxon>
        <taxon>Venteria</taxon>
    </lineage>
</organism>
<evidence type="ECO:0000256" key="7">
    <source>
        <dbReference type="ARBA" id="ARBA00023077"/>
    </source>
</evidence>
<accession>A0A1H6FGF3</accession>
<dbReference type="Pfam" id="PF00593">
    <property type="entry name" value="TonB_dep_Rec_b-barrel"/>
    <property type="match status" value="1"/>
</dbReference>
<dbReference type="InterPro" id="IPR037066">
    <property type="entry name" value="Plug_dom_sf"/>
</dbReference>
<keyword evidence="8 11" id="KW-0472">Membrane</keyword>
<evidence type="ECO:0000313" key="15">
    <source>
        <dbReference type="EMBL" id="SEH08733.1"/>
    </source>
</evidence>
<keyword evidence="3 11" id="KW-0813">Transport</keyword>
<evidence type="ECO:0000256" key="12">
    <source>
        <dbReference type="RuleBase" id="RU003357"/>
    </source>
</evidence>
<dbReference type="Gene3D" id="2.170.130.10">
    <property type="entry name" value="TonB-dependent receptor, plug domain"/>
    <property type="match status" value="1"/>
</dbReference>
<proteinExistence type="inferred from homology"/>
<evidence type="ECO:0000256" key="9">
    <source>
        <dbReference type="ARBA" id="ARBA00023170"/>
    </source>
</evidence>
<dbReference type="PANTHER" id="PTHR30069:SF29">
    <property type="entry name" value="HEMOGLOBIN AND HEMOGLOBIN-HAPTOGLOBIN-BINDING PROTEIN 1-RELATED"/>
    <property type="match status" value="1"/>
</dbReference>
<dbReference type="InterPro" id="IPR036942">
    <property type="entry name" value="Beta-barrel_TonB_sf"/>
</dbReference>
<keyword evidence="10 11" id="KW-0998">Cell outer membrane</keyword>
<dbReference type="InterPro" id="IPR012910">
    <property type="entry name" value="Plug_dom"/>
</dbReference>
<feature type="domain" description="TonB-dependent receptor-like beta-barrel" evidence="13">
    <location>
        <begin position="214"/>
        <end position="634"/>
    </location>
</feature>
<evidence type="ECO:0000313" key="16">
    <source>
        <dbReference type="Proteomes" id="UP000236724"/>
    </source>
</evidence>
<evidence type="ECO:0000256" key="11">
    <source>
        <dbReference type="PROSITE-ProRule" id="PRU01360"/>
    </source>
</evidence>
<evidence type="ECO:0000256" key="8">
    <source>
        <dbReference type="ARBA" id="ARBA00023136"/>
    </source>
</evidence>
<dbReference type="SUPFAM" id="SSF56935">
    <property type="entry name" value="Porins"/>
    <property type="match status" value="1"/>
</dbReference>
<feature type="domain" description="TonB-dependent receptor plug" evidence="14">
    <location>
        <begin position="69"/>
        <end position="177"/>
    </location>
</feature>
<dbReference type="CDD" id="cd01347">
    <property type="entry name" value="ligand_gated_channel"/>
    <property type="match status" value="1"/>
</dbReference>
<protein>
    <submittedName>
        <fullName evidence="15">Colicin I receptor</fullName>
    </submittedName>
</protein>
<dbReference type="InterPro" id="IPR000531">
    <property type="entry name" value="Beta-barrel_TonB"/>
</dbReference>
<dbReference type="PANTHER" id="PTHR30069">
    <property type="entry name" value="TONB-DEPENDENT OUTER MEMBRANE RECEPTOR"/>
    <property type="match status" value="1"/>
</dbReference>
<evidence type="ECO:0000256" key="2">
    <source>
        <dbReference type="ARBA" id="ARBA00008143"/>
    </source>
</evidence>
<comment type="similarity">
    <text evidence="2">Belongs to the TonB-dependent receptor family. Hemoglobin/haptoglobin binding protein subfamily.</text>
</comment>
<dbReference type="Proteomes" id="UP000236724">
    <property type="component" value="Unassembled WGS sequence"/>
</dbReference>
<dbReference type="AlphaFoldDB" id="A0A1H6FGF3"/>